<dbReference type="Proteomes" id="UP000306378">
    <property type="component" value="Unassembled WGS sequence"/>
</dbReference>
<dbReference type="RefSeq" id="WP_138446169.1">
    <property type="nucleotide sequence ID" value="NZ_VBUT01000001.1"/>
</dbReference>
<dbReference type="EMBL" id="VBUT01000001">
    <property type="protein sequence ID" value="TLF82573.1"/>
    <property type="molecule type" value="Genomic_DNA"/>
</dbReference>
<dbReference type="AlphaFoldDB" id="A0A5R8P0F3"/>
<sequence>MNIDTAYENFLLYSISDDWAQLGQFVEHARKFAPEQYTREYVLDLIRELVLRGYIEIGNISPESDPPWRPWDVPVDEAIQRIAHGRNGITGLLEMPEADLGPNELFRARLTALGRARLAELGDPYEKYGDPWFDDPYLNASDWGYPPYRPS</sequence>
<reference evidence="1 2" key="1">
    <citation type="submission" date="2019-05" db="EMBL/GenBank/DDBJ databases">
        <title>Genomes sequences of two Nocardia cyriacigeorgica environmental isolates, type strains Nocardia asteroides ATCC 19247 and Nocardia cyriacigeorgica DSM 44484.</title>
        <authorList>
            <person name="Vautrin F."/>
            <person name="Bergeron E."/>
            <person name="Dubost A."/>
            <person name="Abrouk D."/>
            <person name="Rodriguez Nava V."/>
            <person name="Pujic P."/>
        </authorList>
    </citation>
    <scope>NUCLEOTIDE SEQUENCE [LARGE SCALE GENOMIC DNA]</scope>
    <source>
        <strain evidence="1 2">EML 446</strain>
    </source>
</reference>
<evidence type="ECO:0000313" key="1">
    <source>
        <dbReference type="EMBL" id="TLF82573.1"/>
    </source>
</evidence>
<evidence type="ECO:0000313" key="2">
    <source>
        <dbReference type="Proteomes" id="UP000306378"/>
    </source>
</evidence>
<name>A0A5R8P0F3_9NOCA</name>
<comment type="caution">
    <text evidence="1">The sequence shown here is derived from an EMBL/GenBank/DDBJ whole genome shotgun (WGS) entry which is preliminary data.</text>
</comment>
<accession>A0A5R8P0F3</accession>
<protein>
    <submittedName>
        <fullName evidence="1">Uncharacterized protein</fullName>
    </submittedName>
</protein>
<proteinExistence type="predicted"/>
<gene>
    <name evidence="1" type="ORF">FEK34_02235</name>
</gene>
<organism evidence="1 2">
    <name type="scientific">Nocardia cyriacigeorgica</name>
    <dbReference type="NCBI Taxonomy" id="135487"/>
    <lineage>
        <taxon>Bacteria</taxon>
        <taxon>Bacillati</taxon>
        <taxon>Actinomycetota</taxon>
        <taxon>Actinomycetes</taxon>
        <taxon>Mycobacteriales</taxon>
        <taxon>Nocardiaceae</taxon>
        <taxon>Nocardia</taxon>
    </lineage>
</organism>